<name>O22242_ARATH</name>
<dbReference type="AlphaFoldDB" id="O22242"/>
<reference evidence="1" key="1">
    <citation type="submission" date="1997-09" db="EMBL/GenBank/DDBJ databases">
        <title>A. thaliana BAC T32N15 from chromosome V.</title>
        <authorList>
            <person name="de la Bastide M.R."/>
            <person name="Parnell L.D."/>
            <person name="Kaplan N."/>
            <person name="Gnoj L."/>
            <person name="Hameed A."/>
            <person name="Schutz K."/>
            <person name="Hasegawa A."/>
            <person name="Gottesman T."/>
            <person name="Shohdy N."/>
            <person name="Granat S."/>
            <person name="Jensen K."/>
            <person name="Johnson A.F."/>
            <person name="Lodhi M."/>
            <person name="Dedhia N."/>
            <person name="Martienssen R."/>
            <person name="McCombie W.R."/>
        </authorList>
    </citation>
    <scope>NUCLEOTIDE SEQUENCE</scope>
</reference>
<proteinExistence type="predicted"/>
<protein>
    <submittedName>
        <fullName evidence="1">Uncharacterized protein T32N15.12</fullName>
    </submittedName>
</protein>
<gene>
    <name evidence="1" type="primary">T32N15.12</name>
</gene>
<dbReference type="EMBL" id="AC002534">
    <property type="protein sequence ID" value="AAB70036.1"/>
    <property type="molecule type" value="Genomic_DNA"/>
</dbReference>
<evidence type="ECO:0000313" key="1">
    <source>
        <dbReference type="EMBL" id="AAB70036.1"/>
    </source>
</evidence>
<dbReference type="ExpressionAtlas" id="O22242">
    <property type="expression patterns" value="baseline and differential"/>
</dbReference>
<sequence>MCLEGFPTFNGVTHELRSWISWLEDFFVWENFTDDEKMNLAQSLIEGEAEAWFYRRQKMILFRSWEHLRDCLVLRFGDRKDLELIRLLAKQDQFLKERRDESKIRRMKNTSVDPQEATPSMATIQETIPVEKLHNSLEITDKSLNQVDEISVEKGSKNDATLLSPQLLVSDSENLRNNELMAINSVVENLETVVIKTKIQKSSKMDVVNGDVGRIQQVKEGNKQQHNLFRQMGTITILWWWLQNGSKVQWHILIVKRVSEIFGELKRVQASNGIIYVLSYGNHHYKLSWHFKPSIGSFCILLRLNYMKRLSQELNTSNIISKTILHIYEKPKLGDFSQSYLLVAATLWSTKMQRGIESYHVWHRWKARYLQIFEYKFDAGSNPNCELATLVQNRGLKLSHVHELQRRGHHILQELSEACSSSMRYTQYLRDNVSLG</sequence>
<organism evidence="1">
    <name type="scientific">Arabidopsis thaliana</name>
    <name type="common">Mouse-ear cress</name>
    <dbReference type="NCBI Taxonomy" id="3702"/>
    <lineage>
        <taxon>Eukaryota</taxon>
        <taxon>Viridiplantae</taxon>
        <taxon>Streptophyta</taxon>
        <taxon>Embryophyta</taxon>
        <taxon>Tracheophyta</taxon>
        <taxon>Spermatophyta</taxon>
        <taxon>Magnoliopsida</taxon>
        <taxon>eudicotyledons</taxon>
        <taxon>Gunneridae</taxon>
        <taxon>Pentapetalae</taxon>
        <taxon>rosids</taxon>
        <taxon>malvids</taxon>
        <taxon>Brassicales</taxon>
        <taxon>Brassicaceae</taxon>
        <taxon>Camelineae</taxon>
        <taxon>Arabidopsis</taxon>
    </lineage>
</organism>
<reference key="3">
    <citation type="journal article" date="2000" name="Nature">
        <title>Sequence and analysis of chromosome 3 of the plant Arabidopsis thaliana.</title>
        <authorList>
            <consortium name="European Union Chromosome 3 Arabidopsis Sequencing Consortium"/>
            <consortium name="Institute for Genomic Research"/>
            <consortium name="Kazusa DNA Research Institute"/>
            <person name="Salanoubat M."/>
            <person name="Lemcke K."/>
            <person name="Rieger M."/>
            <person name="Ansorge W."/>
            <person name="Unseld M."/>
            <person name="Fartmann B."/>
            <person name="Valle G."/>
            <person name="Blocker H."/>
            <person name="Perez-Alonso M."/>
            <person name="Obermaier B."/>
            <person name="Delseny M."/>
            <person name="Boutry M."/>
            <person name="Grivell L.A."/>
            <person name="Mache R."/>
            <person name="Puigdomenech P."/>
            <person name="De Simone V."/>
            <person name="Choisne N."/>
            <person name="Artiguenave F."/>
            <person name="Robert C."/>
            <person name="Brottier P."/>
            <person name="Wincker P."/>
            <person name="Cattolico L."/>
            <person name="Weissenbach J."/>
            <person name="Saurin W."/>
            <person name="Quetier F."/>
            <person name="Schafer M."/>
            <person name="Muller-Auer S."/>
            <person name="Gabel C."/>
            <person name="Fuchs M."/>
            <person name="Benes V."/>
            <person name="Wurmbach E."/>
            <person name="Drzonek H."/>
            <person name="Erfle H."/>
            <person name="Jordan N."/>
            <person name="Bangert S."/>
            <person name="Wiedelmann R."/>
            <person name="Kranz H."/>
            <person name="Voss H."/>
            <person name="Holland R."/>
            <person name="Brandt P."/>
            <person name="Nyakatura G."/>
            <person name="Vezzi A."/>
            <person name="D'Angelo M."/>
            <person name="Pallavicini A."/>
            <person name="Toppo S."/>
            <person name="Simionati B."/>
            <person name="Conrad A."/>
            <person name="Hornischer K."/>
            <person name="Kauer G."/>
            <person name="Lohnert T.H."/>
            <person name="Nordsiek G."/>
            <person name="Reichelt J."/>
            <person name="Scharfe M."/>
            <person name="Schon O."/>
            <person name="Bargues M."/>
            <person name="Terol J."/>
            <person name="Climent J."/>
            <person name="Navarro P."/>
            <person name="Collado C."/>
            <person name="Perez-Perez A."/>
            <person name="Ottenwalder B."/>
            <person name="Duchemin D."/>
            <person name="Cooke R."/>
            <person name="Laudie M."/>
            <person name="Berger-Llauro C."/>
            <person name="Purnelle B."/>
            <person name="Masuy D."/>
            <person name="de Haan M."/>
            <person name="Maarse A.C."/>
            <person name="Alcaraz J.P."/>
            <person name="Cottet A."/>
            <person name="Casacuberta E."/>
            <person name="Monfort A."/>
            <person name="Argiriou A."/>
            <person name="flores M."/>
            <person name="Liguori R."/>
            <person name="Vitale D."/>
            <person name="Mannhaupt G."/>
            <person name="Haase D."/>
            <person name="Schoof H."/>
            <person name="Rudd S."/>
            <person name="Zaccaria P."/>
            <person name="Mewes H.W."/>
            <person name="Mayer K.F."/>
            <person name="Kaul S."/>
            <person name="Town C.D."/>
            <person name="Koo H.L."/>
            <person name="Tallon L.J."/>
            <person name="Jenkins J."/>
            <person name="Rooney T."/>
            <person name="Rizzo M."/>
            <person name="Walts A."/>
            <person name="Utterback T."/>
            <person name="Fujii C.Y."/>
            <person name="Shea T.P."/>
            <person name="Creasy T.H."/>
            <person name="Haas B."/>
            <person name="Maiti R."/>
            <person name="Wu D."/>
            <person name="Peterson J."/>
            <person name="Van Aken S."/>
            <person name="Pai G."/>
            <person name="Militscher J."/>
            <person name="Sellers P."/>
            <person name="Gill J.E."/>
            <person name="Feldblyum T.V."/>
            <person name="Preuss D."/>
            <person name="Lin X."/>
            <person name="Nierman W.C."/>
            <person name="Salzberg S.L."/>
            <person name="White O."/>
            <person name="Venter J.C."/>
            <person name="Fraser C.M."/>
            <person name="Kaneko T."/>
            <person name="Nakamura Y."/>
            <person name="Sato S."/>
            <person name="Kato T."/>
            <person name="Asamizu E."/>
            <person name="Sasamoto S."/>
            <person name="Kimura T."/>
            <person name="Idesawa K."/>
            <person name="Kawashima K."/>
            <person name="Kishida Y."/>
            <person name="Kiyokawa C."/>
            <person name="Kohara M."/>
            <person name="Matsumoto M."/>
            <person name="Matsuno A."/>
            <person name="Muraki A."/>
            <person name="Nakayama S."/>
            <person name="Nakazaki N."/>
            <person name="Shinpo S."/>
            <person name="Takeuchi C."/>
            <person name="Wada T."/>
            <person name="Watanabe A."/>
            <person name="Yamada M."/>
            <person name="Yasuda M."/>
            <person name="Tabata S."/>
        </authorList>
    </citation>
    <scope>NUCLEOTIDE SEQUENCE [LARGE SCALE GENOMIC DNA]</scope>
    <source>
        <strain>cv. Columbia</strain>
    </source>
</reference>
<accession>O22242</accession>
<reference evidence="1" key="2">
    <citation type="submission" date="1999-04" db="EMBL/GenBank/DDBJ databases">
        <authorList>
            <person name="Parnell L.D."/>
        </authorList>
    </citation>
    <scope>NUCLEOTIDE SEQUENCE</scope>
</reference>